<gene>
    <name evidence="2" type="ORF">HMPREF0724_11073</name>
</gene>
<evidence type="ECO:0000313" key="2">
    <source>
        <dbReference type="EMBL" id="EGD25292.1"/>
    </source>
</evidence>
<dbReference type="AlphaFoldDB" id="E9SXK8"/>
<feature type="region of interest" description="Disordered" evidence="1">
    <location>
        <begin position="1"/>
        <end position="54"/>
    </location>
</feature>
<organism evidence="2 3">
    <name type="scientific">Prescottella equi ATCC 33707</name>
    <dbReference type="NCBI Taxonomy" id="525370"/>
    <lineage>
        <taxon>Bacteria</taxon>
        <taxon>Bacillati</taxon>
        <taxon>Actinomycetota</taxon>
        <taxon>Actinomycetes</taxon>
        <taxon>Mycobacteriales</taxon>
        <taxon>Nocardiaceae</taxon>
        <taxon>Prescottella</taxon>
    </lineage>
</organism>
<dbReference type="HOGENOM" id="CLU_3047426_0_0_11"/>
<dbReference type="EMBL" id="ADNW02000006">
    <property type="protein sequence ID" value="EGD25292.1"/>
    <property type="molecule type" value="Genomic_DNA"/>
</dbReference>
<name>E9SXK8_RHOHA</name>
<feature type="compositionally biased region" description="Polar residues" evidence="1">
    <location>
        <begin position="1"/>
        <end position="27"/>
    </location>
</feature>
<evidence type="ECO:0000313" key="3">
    <source>
        <dbReference type="Proteomes" id="UP000004245"/>
    </source>
</evidence>
<sequence length="54" mass="5607">MSLGHTRSSEISPRFDSTSSQVWTRSRGSVPGLDASGSGHLGQLGSRAGVPPVR</sequence>
<proteinExistence type="predicted"/>
<dbReference type="Proteomes" id="UP000004245">
    <property type="component" value="Unassembled WGS sequence"/>
</dbReference>
<protein>
    <submittedName>
        <fullName evidence="2">Uncharacterized protein</fullName>
    </submittedName>
</protein>
<evidence type="ECO:0000256" key="1">
    <source>
        <dbReference type="SAM" id="MobiDB-lite"/>
    </source>
</evidence>
<reference evidence="2" key="1">
    <citation type="submission" date="2011-01" db="EMBL/GenBank/DDBJ databases">
        <authorList>
            <person name="Muzny D."/>
            <person name="Qin X."/>
            <person name="Buhay C."/>
            <person name="Dugan-Rocha S."/>
            <person name="Ding Y."/>
            <person name="Chen G."/>
            <person name="Hawes A."/>
            <person name="Holder M."/>
            <person name="Jhangiani S."/>
            <person name="Johnson A."/>
            <person name="Khan Z."/>
            <person name="Li Z."/>
            <person name="Liu W."/>
            <person name="Liu X."/>
            <person name="Perez L."/>
            <person name="Shen H."/>
            <person name="Wang Q."/>
            <person name="Watt J."/>
            <person name="Xi L."/>
            <person name="Xin Y."/>
            <person name="Zhou J."/>
            <person name="Deng J."/>
            <person name="Jiang H."/>
            <person name="Liu Y."/>
            <person name="Qu J."/>
            <person name="Song X.-Z."/>
            <person name="Zhang L."/>
            <person name="Villasana D."/>
            <person name="Johnson A."/>
            <person name="Liu J."/>
            <person name="Liyanage D."/>
            <person name="Lorensuhewa L."/>
            <person name="Robinson T."/>
            <person name="Song A."/>
            <person name="Song B.-B."/>
            <person name="Dinh H."/>
            <person name="Thornton R."/>
            <person name="Coyle M."/>
            <person name="Francisco L."/>
            <person name="Jackson L."/>
            <person name="Javaid M."/>
            <person name="Korchina V."/>
            <person name="Kovar C."/>
            <person name="Mata R."/>
            <person name="Mathew T."/>
            <person name="Ngo R."/>
            <person name="Nguyen L."/>
            <person name="Nguyen N."/>
            <person name="Okwuonu G."/>
            <person name="Ongeri F."/>
            <person name="Pham C."/>
            <person name="Simmons D."/>
            <person name="Wilczek-Boney K."/>
            <person name="Hale W."/>
            <person name="Jakkamsetti A."/>
            <person name="Pham P."/>
            <person name="Ruth R."/>
            <person name="San Lucas F."/>
            <person name="Warren J."/>
            <person name="Zhang J."/>
            <person name="Zhao Z."/>
            <person name="Zhou C."/>
            <person name="Zhu D."/>
            <person name="Lee S."/>
            <person name="Bess C."/>
            <person name="Blankenburg K."/>
            <person name="Forbes L."/>
            <person name="Fu Q."/>
            <person name="Gubbala S."/>
            <person name="Hirani K."/>
            <person name="Jayaseelan J.C."/>
            <person name="Lara F."/>
            <person name="Munidasa M."/>
            <person name="Palculict T."/>
            <person name="Patil S."/>
            <person name="Pu L.-L."/>
            <person name="Saada N."/>
            <person name="Tang L."/>
            <person name="Weissenberger G."/>
            <person name="Zhu Y."/>
            <person name="Hemphill L."/>
            <person name="Shang Y."/>
            <person name="Youmans B."/>
            <person name="Ayvaz T."/>
            <person name="Ross M."/>
            <person name="Santibanez J."/>
            <person name="Aqrawi P."/>
            <person name="Gross S."/>
            <person name="Joshi V."/>
            <person name="Fowler G."/>
            <person name="Nazareth L."/>
            <person name="Reid J."/>
            <person name="Worley K."/>
            <person name="Petrosino J."/>
            <person name="Highlander S."/>
            <person name="Gibbs R."/>
        </authorList>
    </citation>
    <scope>NUCLEOTIDE SEQUENCE [LARGE SCALE GENOMIC DNA]</scope>
    <source>
        <strain evidence="2">ATCC 33707</strain>
    </source>
</reference>
<keyword evidence="3" id="KW-1185">Reference proteome</keyword>
<accession>E9SXK8</accession>
<comment type="caution">
    <text evidence="2">The sequence shown here is derived from an EMBL/GenBank/DDBJ whole genome shotgun (WGS) entry which is preliminary data.</text>
</comment>